<keyword evidence="2" id="KW-1185">Reference proteome</keyword>
<proteinExistence type="predicted"/>
<gene>
    <name evidence="1" type="ORF">FAK_30820</name>
</gene>
<dbReference type="AlphaFoldDB" id="A0AAU9EQ79"/>
<evidence type="ECO:0008006" key="3">
    <source>
        <dbReference type="Google" id="ProtNLM"/>
    </source>
</evidence>
<accession>A0AAU9EQ79</accession>
<evidence type="ECO:0000313" key="1">
    <source>
        <dbReference type="EMBL" id="BEQ16016.1"/>
    </source>
</evidence>
<reference evidence="2" key="1">
    <citation type="journal article" date="2023" name="Arch. Microbiol.">
        <title>Desulfoferula mesophilus gen. nov. sp. nov., a mesophilic sulfate-reducing bacterium isolated from a brackish lake sediment.</title>
        <authorList>
            <person name="Watanabe T."/>
            <person name="Yabe T."/>
            <person name="Tsuji J.M."/>
            <person name="Fukui M."/>
        </authorList>
    </citation>
    <scope>NUCLEOTIDE SEQUENCE [LARGE SCALE GENOMIC DNA]</scope>
    <source>
        <strain evidence="2">12FAK</strain>
    </source>
</reference>
<sequence length="123" mass="13654">MAKILLADPELKTCLHSGPLEQNGHVVTVVDEEHHLYRAIKNFNPDVVVTNYLADMKAVNELCRAMDGHHIKKPTLVISTQDKHWAVFLFDAVAGYFNISPMPGNLADVLTSVIDRVQTTGEC</sequence>
<dbReference type="Proteomes" id="UP001366166">
    <property type="component" value="Chromosome"/>
</dbReference>
<evidence type="ECO:0000313" key="2">
    <source>
        <dbReference type="Proteomes" id="UP001366166"/>
    </source>
</evidence>
<organism evidence="1 2">
    <name type="scientific">Desulfoferula mesophila</name>
    <dbReference type="NCBI Taxonomy" id="3058419"/>
    <lineage>
        <taxon>Bacteria</taxon>
        <taxon>Pseudomonadati</taxon>
        <taxon>Thermodesulfobacteriota</taxon>
        <taxon>Desulfarculia</taxon>
        <taxon>Desulfarculales</taxon>
        <taxon>Desulfarculaceae</taxon>
        <taxon>Desulfoferula</taxon>
    </lineage>
</organism>
<protein>
    <recommendedName>
        <fullName evidence="3">Response regulatory domain-containing protein</fullName>
    </recommendedName>
</protein>
<dbReference type="KEGG" id="dmp:FAK_30820"/>
<dbReference type="EMBL" id="AP028679">
    <property type="protein sequence ID" value="BEQ16016.1"/>
    <property type="molecule type" value="Genomic_DNA"/>
</dbReference>
<dbReference type="InterPro" id="IPR011006">
    <property type="entry name" value="CheY-like_superfamily"/>
</dbReference>
<name>A0AAU9EQ79_9BACT</name>
<dbReference type="RefSeq" id="WP_338601247.1">
    <property type="nucleotide sequence ID" value="NZ_AP028679.1"/>
</dbReference>
<dbReference type="SUPFAM" id="SSF52172">
    <property type="entry name" value="CheY-like"/>
    <property type="match status" value="1"/>
</dbReference>